<dbReference type="PANTHER" id="PTHR32258:SF15">
    <property type="entry name" value="NAB DOMAIN-CONTAINING PROTEIN"/>
    <property type="match status" value="1"/>
</dbReference>
<name>A0AAN9LI84_CANGL</name>
<evidence type="ECO:0000313" key="7">
    <source>
        <dbReference type="Proteomes" id="UP001367508"/>
    </source>
</evidence>
<dbReference type="PROSITE" id="PS51774">
    <property type="entry name" value="NAB"/>
    <property type="match status" value="1"/>
</dbReference>
<comment type="caution">
    <text evidence="6">The sequence shown here is derived from an EMBL/GenBank/DDBJ whole genome shotgun (WGS) entry which is preliminary data.</text>
</comment>
<dbReference type="Proteomes" id="UP001367508">
    <property type="component" value="Unassembled WGS sequence"/>
</dbReference>
<feature type="domain" description="NAB" evidence="5">
    <location>
        <begin position="11"/>
        <end position="89"/>
    </location>
</feature>
<keyword evidence="1 3" id="KW-0175">Coiled coil</keyword>
<evidence type="ECO:0000256" key="2">
    <source>
        <dbReference type="ARBA" id="ARBA00038006"/>
    </source>
</evidence>
<accession>A0AAN9LI84</accession>
<sequence length="308" mass="35437">MIHLSMEKENKDPESWSSTHIHQSQWLQTTISDLDEKLDAMMTILEGVNSPNQEHEPCKRREDLLQMLEEFGQSYRVLAISYNQLKSKTSHGSFHPGSLSSTSTSKTICAICNKRVASKLEGKKLEDSNRRPKSPVEHSDIKLDGTNLGFELFNKQEDECHELLSVEPYRVKLKPKLERRDTQMEDIMTEFSTNENALMKIEDLELNQRIEDPSMTNFEFDNTWSMLKYQVTKLTEDNLQQVVALVQRNDEKRETIRRLQLEVEALKYENNALQISSRHSNAGSECDQPQIPRSGGRSAGMLFRGCSP</sequence>
<proteinExistence type="inferred from homology"/>
<dbReference type="Pfam" id="PF07765">
    <property type="entry name" value="KIP1"/>
    <property type="match status" value="1"/>
</dbReference>
<gene>
    <name evidence="6" type="ORF">VNO77_16679</name>
</gene>
<dbReference type="InterPro" id="IPR051861">
    <property type="entry name" value="NET_actin-binding_domain"/>
</dbReference>
<dbReference type="InterPro" id="IPR011684">
    <property type="entry name" value="NAB"/>
</dbReference>
<evidence type="ECO:0000259" key="5">
    <source>
        <dbReference type="PROSITE" id="PS51774"/>
    </source>
</evidence>
<dbReference type="EMBL" id="JAYMYQ010000004">
    <property type="protein sequence ID" value="KAK7336146.1"/>
    <property type="molecule type" value="Genomic_DNA"/>
</dbReference>
<evidence type="ECO:0000313" key="6">
    <source>
        <dbReference type="EMBL" id="KAK7336146.1"/>
    </source>
</evidence>
<keyword evidence="7" id="KW-1185">Reference proteome</keyword>
<dbReference type="AlphaFoldDB" id="A0AAN9LI84"/>
<dbReference type="PANTHER" id="PTHR32258">
    <property type="entry name" value="PROTEIN NETWORKED 4A"/>
    <property type="match status" value="1"/>
</dbReference>
<comment type="similarity">
    <text evidence="2">Belongs to the NET family.</text>
</comment>
<evidence type="ECO:0000256" key="4">
    <source>
        <dbReference type="SAM" id="MobiDB-lite"/>
    </source>
</evidence>
<feature type="region of interest" description="Disordered" evidence="4">
    <location>
        <begin position="278"/>
        <end position="308"/>
    </location>
</feature>
<protein>
    <recommendedName>
        <fullName evidence="5">NAB domain-containing protein</fullName>
    </recommendedName>
</protein>
<evidence type="ECO:0000256" key="3">
    <source>
        <dbReference type="SAM" id="Coils"/>
    </source>
</evidence>
<dbReference type="GO" id="GO:0003779">
    <property type="term" value="F:actin binding"/>
    <property type="evidence" value="ECO:0007669"/>
    <property type="project" value="InterPro"/>
</dbReference>
<reference evidence="6 7" key="1">
    <citation type="submission" date="2024-01" db="EMBL/GenBank/DDBJ databases">
        <title>The genomes of 5 underutilized Papilionoideae crops provide insights into root nodulation and disease resistanc.</title>
        <authorList>
            <person name="Jiang F."/>
        </authorList>
    </citation>
    <scope>NUCLEOTIDE SEQUENCE [LARGE SCALE GENOMIC DNA]</scope>
    <source>
        <strain evidence="6">LVBAO_FW01</strain>
        <tissue evidence="6">Leaves</tissue>
    </source>
</reference>
<evidence type="ECO:0000256" key="1">
    <source>
        <dbReference type="ARBA" id="ARBA00023054"/>
    </source>
</evidence>
<organism evidence="6 7">
    <name type="scientific">Canavalia gladiata</name>
    <name type="common">Sword bean</name>
    <name type="synonym">Dolichos gladiatus</name>
    <dbReference type="NCBI Taxonomy" id="3824"/>
    <lineage>
        <taxon>Eukaryota</taxon>
        <taxon>Viridiplantae</taxon>
        <taxon>Streptophyta</taxon>
        <taxon>Embryophyta</taxon>
        <taxon>Tracheophyta</taxon>
        <taxon>Spermatophyta</taxon>
        <taxon>Magnoliopsida</taxon>
        <taxon>eudicotyledons</taxon>
        <taxon>Gunneridae</taxon>
        <taxon>Pentapetalae</taxon>
        <taxon>rosids</taxon>
        <taxon>fabids</taxon>
        <taxon>Fabales</taxon>
        <taxon>Fabaceae</taxon>
        <taxon>Papilionoideae</taxon>
        <taxon>50 kb inversion clade</taxon>
        <taxon>NPAAA clade</taxon>
        <taxon>indigoferoid/millettioid clade</taxon>
        <taxon>Phaseoleae</taxon>
        <taxon>Canavalia</taxon>
    </lineage>
</organism>
<feature type="coiled-coil region" evidence="3">
    <location>
        <begin position="242"/>
        <end position="276"/>
    </location>
</feature>